<gene>
    <name evidence="1" type="ORF">PAXINDRAFT_14395</name>
</gene>
<organism evidence="1 2">
    <name type="scientific">Paxillus involutus ATCC 200175</name>
    <dbReference type="NCBI Taxonomy" id="664439"/>
    <lineage>
        <taxon>Eukaryota</taxon>
        <taxon>Fungi</taxon>
        <taxon>Dikarya</taxon>
        <taxon>Basidiomycota</taxon>
        <taxon>Agaricomycotina</taxon>
        <taxon>Agaricomycetes</taxon>
        <taxon>Agaricomycetidae</taxon>
        <taxon>Boletales</taxon>
        <taxon>Paxilineae</taxon>
        <taxon>Paxillaceae</taxon>
        <taxon>Paxillus</taxon>
    </lineage>
</organism>
<protein>
    <submittedName>
        <fullName evidence="1">Uncharacterized protein</fullName>
    </submittedName>
</protein>
<reference evidence="1 2" key="1">
    <citation type="submission" date="2014-06" db="EMBL/GenBank/DDBJ databases">
        <authorList>
            <consortium name="DOE Joint Genome Institute"/>
            <person name="Kuo A."/>
            <person name="Kohler A."/>
            <person name="Nagy L.G."/>
            <person name="Floudas D."/>
            <person name="Copeland A."/>
            <person name="Barry K.W."/>
            <person name="Cichocki N."/>
            <person name="Veneault-Fourrey C."/>
            <person name="LaButti K."/>
            <person name="Lindquist E.A."/>
            <person name="Lipzen A."/>
            <person name="Lundell T."/>
            <person name="Morin E."/>
            <person name="Murat C."/>
            <person name="Sun H."/>
            <person name="Tunlid A."/>
            <person name="Henrissat B."/>
            <person name="Grigoriev I.V."/>
            <person name="Hibbett D.S."/>
            <person name="Martin F."/>
            <person name="Nordberg H.P."/>
            <person name="Cantor M.N."/>
            <person name="Hua S.X."/>
        </authorList>
    </citation>
    <scope>NUCLEOTIDE SEQUENCE [LARGE SCALE GENOMIC DNA]</scope>
    <source>
        <strain evidence="1 2">ATCC 200175</strain>
    </source>
</reference>
<reference evidence="2" key="2">
    <citation type="submission" date="2015-01" db="EMBL/GenBank/DDBJ databases">
        <title>Evolutionary Origins and Diversification of the Mycorrhizal Mutualists.</title>
        <authorList>
            <consortium name="DOE Joint Genome Institute"/>
            <consortium name="Mycorrhizal Genomics Consortium"/>
            <person name="Kohler A."/>
            <person name="Kuo A."/>
            <person name="Nagy L.G."/>
            <person name="Floudas D."/>
            <person name="Copeland A."/>
            <person name="Barry K.W."/>
            <person name="Cichocki N."/>
            <person name="Veneault-Fourrey C."/>
            <person name="LaButti K."/>
            <person name="Lindquist E.A."/>
            <person name="Lipzen A."/>
            <person name="Lundell T."/>
            <person name="Morin E."/>
            <person name="Murat C."/>
            <person name="Riley R."/>
            <person name="Ohm R."/>
            <person name="Sun H."/>
            <person name="Tunlid A."/>
            <person name="Henrissat B."/>
            <person name="Grigoriev I.V."/>
            <person name="Hibbett D.S."/>
            <person name="Martin F."/>
        </authorList>
    </citation>
    <scope>NUCLEOTIDE SEQUENCE [LARGE SCALE GENOMIC DNA]</scope>
    <source>
        <strain evidence="2">ATCC 200175</strain>
    </source>
</reference>
<keyword evidence="2" id="KW-1185">Reference proteome</keyword>
<name>A0A0C9TB73_PAXIN</name>
<dbReference type="Proteomes" id="UP000053647">
    <property type="component" value="Unassembled WGS sequence"/>
</dbReference>
<dbReference type="EMBL" id="KN819359">
    <property type="protein sequence ID" value="KIJ12835.1"/>
    <property type="molecule type" value="Genomic_DNA"/>
</dbReference>
<accession>A0A0C9TB73</accession>
<evidence type="ECO:0000313" key="1">
    <source>
        <dbReference type="EMBL" id="KIJ12835.1"/>
    </source>
</evidence>
<evidence type="ECO:0000313" key="2">
    <source>
        <dbReference type="Proteomes" id="UP000053647"/>
    </source>
</evidence>
<dbReference type="AlphaFoldDB" id="A0A0C9TB73"/>
<dbReference type="HOGENOM" id="CLU_2146660_0_0_1"/>
<dbReference type="OrthoDB" id="2688040at2759"/>
<proteinExistence type="predicted"/>
<sequence length="112" mass="12442">MPTARSLGLVSLPDLPVRREGIETACVYTRVAESFNRVGNFEAFSPPESAYFLGGGQQGPDYEGLRISGEWTVKRVLKLKTVDLDAGDAWGNEMRFEVARQNARMVAAWQAY</sequence>